<dbReference type="CDD" id="cd11386">
    <property type="entry name" value="MCP_signal"/>
    <property type="match status" value="1"/>
</dbReference>
<evidence type="ECO:0000259" key="6">
    <source>
        <dbReference type="PROSITE" id="PS50111"/>
    </source>
</evidence>
<dbReference type="SUPFAM" id="SSF55785">
    <property type="entry name" value="PYP-like sensor domain (PAS domain)"/>
    <property type="match status" value="1"/>
</dbReference>
<dbReference type="SUPFAM" id="SSF58104">
    <property type="entry name" value="Methyl-accepting chemotaxis protein (MCP) signaling domain"/>
    <property type="match status" value="1"/>
</dbReference>
<dbReference type="RefSeq" id="WP_121457965.1">
    <property type="nucleotide sequence ID" value="NZ_RBXP01000014.1"/>
</dbReference>
<dbReference type="InterPro" id="IPR003660">
    <property type="entry name" value="HAMP_dom"/>
</dbReference>
<evidence type="ECO:0000256" key="5">
    <source>
        <dbReference type="SAM" id="Phobius"/>
    </source>
</evidence>
<evidence type="ECO:0000259" key="7">
    <source>
        <dbReference type="PROSITE" id="PS50112"/>
    </source>
</evidence>
<dbReference type="PROSITE" id="PS50111">
    <property type="entry name" value="CHEMOTAXIS_TRANSDUC_2"/>
    <property type="match status" value="1"/>
</dbReference>
<evidence type="ECO:0000256" key="3">
    <source>
        <dbReference type="ARBA" id="ARBA00029447"/>
    </source>
</evidence>
<dbReference type="Pfam" id="PF00015">
    <property type="entry name" value="MCPsignal"/>
    <property type="match status" value="1"/>
</dbReference>
<comment type="caution">
    <text evidence="9">The sequence shown here is derived from an EMBL/GenBank/DDBJ whole genome shotgun (WGS) entry which is preliminary data.</text>
</comment>
<feature type="domain" description="HAMP" evidence="8">
    <location>
        <begin position="209"/>
        <end position="261"/>
    </location>
</feature>
<dbReference type="PANTHER" id="PTHR32089:SF112">
    <property type="entry name" value="LYSOZYME-LIKE PROTEIN-RELATED"/>
    <property type="match status" value="1"/>
</dbReference>
<comment type="similarity">
    <text evidence="3">Belongs to the methyl-accepting chemotaxis (MCP) protein family.</text>
</comment>
<dbReference type="CDD" id="cd00130">
    <property type="entry name" value="PAS"/>
    <property type="match status" value="1"/>
</dbReference>
<comment type="subcellular location">
    <subcellularLocation>
        <location evidence="1">Membrane</location>
    </subcellularLocation>
</comment>
<dbReference type="Pfam" id="PF00672">
    <property type="entry name" value="HAMP"/>
    <property type="match status" value="1"/>
</dbReference>
<organism evidence="9 10">
    <name type="scientific">Azonexus fungiphilus</name>
    <dbReference type="NCBI Taxonomy" id="146940"/>
    <lineage>
        <taxon>Bacteria</taxon>
        <taxon>Pseudomonadati</taxon>
        <taxon>Pseudomonadota</taxon>
        <taxon>Betaproteobacteria</taxon>
        <taxon>Rhodocyclales</taxon>
        <taxon>Azonexaceae</taxon>
        <taxon>Azonexus</taxon>
    </lineage>
</organism>
<evidence type="ECO:0000313" key="10">
    <source>
        <dbReference type="Proteomes" id="UP000270626"/>
    </source>
</evidence>
<dbReference type="Proteomes" id="UP000270626">
    <property type="component" value="Unassembled WGS sequence"/>
</dbReference>
<dbReference type="Gene3D" id="3.30.450.20">
    <property type="entry name" value="PAS domain"/>
    <property type="match status" value="1"/>
</dbReference>
<sequence length="540" mass="57757">MKINSPVTNVERPFPDGKYIVSRTDLKGIITYADDTFVDVSGFSREELIGSSHNIVRHPEMPPAAFAWAWETIKADRPWRGIVKNRCRNGDYYWVDALIVPVLKDNRKIGYMSVRTKPTRQQVSDAEALYRKLADGSATTPKASAWARIPLSTKLSALVIGMIVVQVLGAGLQAFTGELGLSAATTNWLASLFSLLGIGAGIALMLLQGSLMTIVGRITGRLRNIAQGDLTDEIPLHRVDELGRLNDALVTMQTHLKAMMAEIAEASAAVGGNAESLTREIDETRRSTAAQSAAASSIAAAVEQLVTSVNEIADGAQQASDAVLASGSLLDDASRRMAQSQQASDNVVATVRSAGSTMDELFQSISAIERVSQVIREIADQTNLLALNAAIEAARAGEAGRGFAVVADEVRKLAENSSKQTGEIATSIHRIQGSTHTAVATMSEAADHVGEANDAAGSAREGLQAVAEQGGKVQELAQHIAHGTRQQSAAGNEIAIRMEDIVSGVNQTSKTIQEVGQRSEEMKQTASRLRELIGYFRFIR</sequence>
<evidence type="ECO:0000256" key="1">
    <source>
        <dbReference type="ARBA" id="ARBA00004370"/>
    </source>
</evidence>
<dbReference type="InterPro" id="IPR013655">
    <property type="entry name" value="PAS_fold_3"/>
</dbReference>
<dbReference type="CDD" id="cd06225">
    <property type="entry name" value="HAMP"/>
    <property type="match status" value="1"/>
</dbReference>
<accession>A0A495WCX4</accession>
<dbReference type="PANTHER" id="PTHR32089">
    <property type="entry name" value="METHYL-ACCEPTING CHEMOTAXIS PROTEIN MCPB"/>
    <property type="match status" value="1"/>
</dbReference>
<protein>
    <submittedName>
        <fullName evidence="9">Methyl-accepting chemotaxis sensory transducer with Pas/Pac sensor</fullName>
    </submittedName>
</protein>
<dbReference type="InterPro" id="IPR004089">
    <property type="entry name" value="MCPsignal_dom"/>
</dbReference>
<dbReference type="SMART" id="SM00283">
    <property type="entry name" value="MA"/>
    <property type="match status" value="1"/>
</dbReference>
<dbReference type="PROSITE" id="PS50112">
    <property type="entry name" value="PAS"/>
    <property type="match status" value="1"/>
</dbReference>
<feature type="transmembrane region" description="Helical" evidence="5">
    <location>
        <begin position="155"/>
        <end position="176"/>
    </location>
</feature>
<dbReference type="Pfam" id="PF08447">
    <property type="entry name" value="PAS_3"/>
    <property type="match status" value="1"/>
</dbReference>
<evidence type="ECO:0000256" key="2">
    <source>
        <dbReference type="ARBA" id="ARBA00023224"/>
    </source>
</evidence>
<dbReference type="GO" id="GO:0007165">
    <property type="term" value="P:signal transduction"/>
    <property type="evidence" value="ECO:0007669"/>
    <property type="project" value="UniProtKB-KW"/>
</dbReference>
<reference evidence="9 10" key="1">
    <citation type="submission" date="2018-10" db="EMBL/GenBank/DDBJ databases">
        <title>Genomic Encyclopedia of Type Strains, Phase IV (KMG-IV): sequencing the most valuable type-strain genomes for metagenomic binning, comparative biology and taxonomic classification.</title>
        <authorList>
            <person name="Goeker M."/>
        </authorList>
    </citation>
    <scope>NUCLEOTIDE SEQUENCE [LARGE SCALE GENOMIC DNA]</scope>
    <source>
        <strain evidence="9 10">DSM 23841</strain>
    </source>
</reference>
<dbReference type="EMBL" id="RBXP01000014">
    <property type="protein sequence ID" value="RKT58595.1"/>
    <property type="molecule type" value="Genomic_DNA"/>
</dbReference>
<name>A0A495WCX4_9RHOO</name>
<feature type="transmembrane region" description="Helical" evidence="5">
    <location>
        <begin position="188"/>
        <end position="207"/>
    </location>
</feature>
<dbReference type="InterPro" id="IPR035965">
    <property type="entry name" value="PAS-like_dom_sf"/>
</dbReference>
<keyword evidence="10" id="KW-1185">Reference proteome</keyword>
<keyword evidence="5" id="KW-0472">Membrane</keyword>
<feature type="domain" description="PAS" evidence="7">
    <location>
        <begin position="25"/>
        <end position="60"/>
    </location>
</feature>
<dbReference type="NCBIfam" id="TIGR00229">
    <property type="entry name" value="sensory_box"/>
    <property type="match status" value="1"/>
</dbReference>
<keyword evidence="2 4" id="KW-0807">Transducer</keyword>
<dbReference type="PROSITE" id="PS50885">
    <property type="entry name" value="HAMP"/>
    <property type="match status" value="1"/>
</dbReference>
<proteinExistence type="inferred from homology"/>
<evidence type="ECO:0000259" key="8">
    <source>
        <dbReference type="PROSITE" id="PS50885"/>
    </source>
</evidence>
<dbReference type="AlphaFoldDB" id="A0A495WCX4"/>
<keyword evidence="5" id="KW-0812">Transmembrane</keyword>
<keyword evidence="5" id="KW-1133">Transmembrane helix</keyword>
<gene>
    <name evidence="9" type="ORF">DFR40_1614</name>
</gene>
<evidence type="ECO:0000256" key="4">
    <source>
        <dbReference type="PROSITE-ProRule" id="PRU00284"/>
    </source>
</evidence>
<evidence type="ECO:0000313" key="9">
    <source>
        <dbReference type="EMBL" id="RKT58595.1"/>
    </source>
</evidence>
<dbReference type="GO" id="GO:0016020">
    <property type="term" value="C:membrane"/>
    <property type="evidence" value="ECO:0007669"/>
    <property type="project" value="UniProtKB-SubCell"/>
</dbReference>
<dbReference type="GO" id="GO:0006935">
    <property type="term" value="P:chemotaxis"/>
    <property type="evidence" value="ECO:0007669"/>
    <property type="project" value="UniProtKB-ARBA"/>
</dbReference>
<dbReference type="Gene3D" id="1.10.287.950">
    <property type="entry name" value="Methyl-accepting chemotaxis protein"/>
    <property type="match status" value="1"/>
</dbReference>
<dbReference type="FunFam" id="1.10.287.950:FF:000001">
    <property type="entry name" value="Methyl-accepting chemotaxis sensory transducer"/>
    <property type="match status" value="1"/>
</dbReference>
<dbReference type="InterPro" id="IPR000014">
    <property type="entry name" value="PAS"/>
</dbReference>
<feature type="domain" description="Methyl-accepting transducer" evidence="6">
    <location>
        <begin position="266"/>
        <end position="502"/>
    </location>
</feature>
<dbReference type="OrthoDB" id="9806477at2"/>
<dbReference type="SMART" id="SM00304">
    <property type="entry name" value="HAMP"/>
    <property type="match status" value="1"/>
</dbReference>